<accession>A0A540WGA8</accession>
<dbReference type="EMBL" id="VIGB01000001">
    <property type="protein sequence ID" value="TQF08022.1"/>
    <property type="molecule type" value="Genomic_DNA"/>
</dbReference>
<proteinExistence type="predicted"/>
<protein>
    <submittedName>
        <fullName evidence="2">Uncharacterized protein</fullName>
    </submittedName>
</protein>
<organism evidence="2 3">
    <name type="scientific">Kitasatospora acidiphila</name>
    <dbReference type="NCBI Taxonomy" id="2567942"/>
    <lineage>
        <taxon>Bacteria</taxon>
        <taxon>Bacillati</taxon>
        <taxon>Actinomycetota</taxon>
        <taxon>Actinomycetes</taxon>
        <taxon>Kitasatosporales</taxon>
        <taxon>Streptomycetaceae</taxon>
        <taxon>Kitasatospora</taxon>
    </lineage>
</organism>
<evidence type="ECO:0000256" key="1">
    <source>
        <dbReference type="SAM" id="MobiDB-lite"/>
    </source>
</evidence>
<evidence type="ECO:0000313" key="2">
    <source>
        <dbReference type="EMBL" id="TQF08022.1"/>
    </source>
</evidence>
<keyword evidence="3" id="KW-1185">Reference proteome</keyword>
<feature type="region of interest" description="Disordered" evidence="1">
    <location>
        <begin position="82"/>
        <end position="102"/>
    </location>
</feature>
<reference evidence="2 3" key="1">
    <citation type="submission" date="2019-06" db="EMBL/GenBank/DDBJ databases">
        <title>Description of Kitasatospora acidophila sp. nov. isolated from pine grove soil, and reclassification of Streptomyces novaecaesareae to Kitasatospora novaeceasareae comb. nov.</title>
        <authorList>
            <person name="Kim M.J."/>
        </authorList>
    </citation>
    <scope>NUCLEOTIDE SEQUENCE [LARGE SCALE GENOMIC DNA]</scope>
    <source>
        <strain evidence="2 3">MMS16-CNU292</strain>
    </source>
</reference>
<sequence length="102" mass="11087">MELFKALQRLITRELKSPARPLDDEALTRQAKELIRHLTDRLATLDAAEVIAAARAGQRSQLYRPGRLGLVPLAEELAGAEEPVDDTLAPAVPGTPVSVLPR</sequence>
<dbReference type="RefSeq" id="WP_141631683.1">
    <property type="nucleotide sequence ID" value="NZ_VIGB01000001.1"/>
</dbReference>
<gene>
    <name evidence="2" type="ORF">E6W39_00220</name>
</gene>
<comment type="caution">
    <text evidence="2">The sequence shown here is derived from an EMBL/GenBank/DDBJ whole genome shotgun (WGS) entry which is preliminary data.</text>
</comment>
<dbReference type="AlphaFoldDB" id="A0A540WGA8"/>
<evidence type="ECO:0000313" key="3">
    <source>
        <dbReference type="Proteomes" id="UP000319103"/>
    </source>
</evidence>
<dbReference type="Proteomes" id="UP000319103">
    <property type="component" value="Unassembled WGS sequence"/>
</dbReference>
<name>A0A540WGA8_9ACTN</name>